<organism evidence="1 2">
    <name type="scientific">Flavipsychrobacter stenotrophus</name>
    <dbReference type="NCBI Taxonomy" id="2077091"/>
    <lineage>
        <taxon>Bacteria</taxon>
        <taxon>Pseudomonadati</taxon>
        <taxon>Bacteroidota</taxon>
        <taxon>Chitinophagia</taxon>
        <taxon>Chitinophagales</taxon>
        <taxon>Chitinophagaceae</taxon>
        <taxon>Flavipsychrobacter</taxon>
    </lineage>
</organism>
<protein>
    <recommendedName>
        <fullName evidence="3">DUF1579 domain-containing protein</fullName>
    </recommendedName>
</protein>
<dbReference type="InterPro" id="IPR011473">
    <property type="entry name" value="DUF1579"/>
</dbReference>
<gene>
    <name evidence="1" type="ORF">CJD36_016185</name>
</gene>
<evidence type="ECO:0000313" key="1">
    <source>
        <dbReference type="EMBL" id="PQJ10227.1"/>
    </source>
</evidence>
<proteinExistence type="predicted"/>
<evidence type="ECO:0008006" key="3">
    <source>
        <dbReference type="Google" id="ProtNLM"/>
    </source>
</evidence>
<comment type="caution">
    <text evidence="1">The sequence shown here is derived from an EMBL/GenBank/DDBJ whole genome shotgun (WGS) entry which is preliminary data.</text>
</comment>
<dbReference type="EMBL" id="PPSL01000004">
    <property type="protein sequence ID" value="PQJ10227.1"/>
    <property type="molecule type" value="Genomic_DNA"/>
</dbReference>
<dbReference type="Proteomes" id="UP000239872">
    <property type="component" value="Unassembled WGS sequence"/>
</dbReference>
<dbReference type="PROSITE" id="PS51257">
    <property type="entry name" value="PROKAR_LIPOPROTEIN"/>
    <property type="match status" value="1"/>
</dbReference>
<dbReference type="Pfam" id="PF07617">
    <property type="entry name" value="DUF1579"/>
    <property type="match status" value="1"/>
</dbReference>
<sequence length="223" mass="24317">MKHTFILIPVIAVAMIGCNSGETKTATTDSTTATTATTTTVAATPAKEETKAPPMDSAAKMKAWMDYATPGDMHKMLASMSGKWSAETTMWEEEGKAPQMGSGVCENKMIMGGRYEVSTFHGTMMGMPFEGTNTIAYDNGKKKFISTWIDNMGTGMMNLEGTYDAAGKALNLTGKCVDLLTGKDMEIREVTKMIDDKHQVMEMYTTPAGGKEFKTMEIKYTKK</sequence>
<name>A0A2S7SUC2_9BACT</name>
<accession>A0A2S7SUC2</accession>
<reference evidence="1 2" key="1">
    <citation type="submission" date="2018-01" db="EMBL/GenBank/DDBJ databases">
        <title>A novel member of the phylum Bacteroidetes isolated from glacier ice.</title>
        <authorList>
            <person name="Liu Q."/>
            <person name="Xin Y.-H."/>
        </authorList>
    </citation>
    <scope>NUCLEOTIDE SEQUENCE [LARGE SCALE GENOMIC DNA]</scope>
    <source>
        <strain evidence="1 2">RB1R16</strain>
    </source>
</reference>
<dbReference type="AlphaFoldDB" id="A0A2S7SUC2"/>
<dbReference type="RefSeq" id="WP_105040236.1">
    <property type="nucleotide sequence ID" value="NZ_PPSL01000004.1"/>
</dbReference>
<keyword evidence="2" id="KW-1185">Reference proteome</keyword>
<dbReference type="OrthoDB" id="277821at2"/>
<evidence type="ECO:0000313" key="2">
    <source>
        <dbReference type="Proteomes" id="UP000239872"/>
    </source>
</evidence>